<dbReference type="AlphaFoldDB" id="A0A1I3K8H5"/>
<dbReference type="EMBL" id="FOQL01000003">
    <property type="protein sequence ID" value="SFI68801.1"/>
    <property type="molecule type" value="Genomic_DNA"/>
</dbReference>
<evidence type="ECO:0000313" key="1">
    <source>
        <dbReference type="EMBL" id="SFI68801.1"/>
    </source>
</evidence>
<proteinExistence type="predicted"/>
<evidence type="ECO:0000313" key="2">
    <source>
        <dbReference type="Proteomes" id="UP000243606"/>
    </source>
</evidence>
<name>A0A1I3K8H5_9PSED</name>
<organism evidence="1 2">
    <name type="scientific">Pseudomonas guineae</name>
    <dbReference type="NCBI Taxonomy" id="425504"/>
    <lineage>
        <taxon>Bacteria</taxon>
        <taxon>Pseudomonadati</taxon>
        <taxon>Pseudomonadota</taxon>
        <taxon>Gammaproteobacteria</taxon>
        <taxon>Pseudomonadales</taxon>
        <taxon>Pseudomonadaceae</taxon>
        <taxon>Pseudomonas</taxon>
    </lineage>
</organism>
<accession>A0A1I3K8H5</accession>
<reference evidence="2" key="1">
    <citation type="submission" date="2016-10" db="EMBL/GenBank/DDBJ databases">
        <authorList>
            <person name="Varghese N."/>
            <person name="Submissions S."/>
        </authorList>
    </citation>
    <scope>NUCLEOTIDE SEQUENCE [LARGE SCALE GENOMIC DNA]</scope>
    <source>
        <strain evidence="2">LMG 24016</strain>
    </source>
</reference>
<sequence length="925" mass="101862">MRHVLIRFAGEIDAVVRRKARQLGQATRPGHKKTLVFRGYIVSAIGGDDRVVVTAIELPSTLREQENFVFSLDYSYLLRTYNIRKGLLLRPQWEPLKPGVYKDKPRSKISSVYFSCVTRSGPDRMRQLYTPQEDMREADYLMARSAGIIDQDQRRLRYEVEVNAQYRVTMLDEDGSARPWPFAYTSWRGVLAPLNDSMLVKVDTQGRRLVADGYELYIESGYLSQLYGSRVRFIGAPTRTNDLTDTAKPYGDPPPTFFYDGQPVQAPQLFGKRPGDVNSQSYSQGVRNPWPLQSTLEAFGARPQACHPHVAPSCDAPTDNSPGYDAALLMFPCVNVPDAFDVMSVEANDEYEVPGQVTRRTGNLSSLSFVLGAGDMLNSTDGTAVMGYGTPLACVLAVNPKVALTETEAASRLGDREDRIPNLFSPPSPYSNGARYPHPLGEVESLGAIGQYLDAARLVEGEPMPDIGAHLFVSLYDLPAWIWPDKVKDAWTQFITASGADLEEEPKLLSDQRMSAVFGEVRSTQVGNQLELLFSVTSRATTTVSVVNRLREYDNWGQPKLDGNGQFIYYGPTDAPVHQTKTALAKVTATINASDGRITGITPVSHELLHRDVLGPTRSSLFAGGMDASTAKYPAMLWGGVMQGKRVYLARAVRYLRDEFCGSLEQRTRSFQTGTENGSSFFEDNGRYGPRPDQAAFEELWLMVNGARTVIAAPNNFVFAPTIDGDDYFFGSAYRPLLGVNTSNNESWLIGTSNGQVKRTAKDRMLEERYGLGAVFNTVAQISSTDIMVLMHEPTLEGSVERGVALLRININSGAQQVVFTGDLPNSPNGAPSGRFFSLNCYQREVLKDGEVVMPAHLFLREGSGGLFDHRTYLFASADGGASWVMVRDDLGGGGGLGQYIDTAEMKSGAVDPASPLYKGRTDEQ</sequence>
<protein>
    <submittedName>
        <fullName evidence="1">Uncharacterized protein</fullName>
    </submittedName>
</protein>
<gene>
    <name evidence="1" type="ORF">SAMN05216206_2749</name>
</gene>
<dbReference type="Proteomes" id="UP000243606">
    <property type="component" value="Unassembled WGS sequence"/>
</dbReference>
<keyword evidence="2" id="KW-1185">Reference proteome</keyword>
<dbReference type="STRING" id="425504.SAMN05216206_2749"/>